<sequence>MKSVTMSNPQDNPGTPPQPTSSDSSTPPQPSTTPQPMRRRVMMLARKTVATSALLKRLNAQLKASQAQESEHSDNSFKSASEGKGTRSSDSEKIQSSPSEVRYVLVESVENRFVLVGSVRNVEMPELRRRGGKNKNEKGKESEGASCDMRGTGIEVVDSSPTSKMVRPPICGTGNEIVGESDKKIGGSASREAAEGLVNLSSHVDEPDSFIEETLAELLKKVSASYNPKKRRTPTPKVPSTTKNTKKRKANSPTTAEIPLLKGRSTKSMVKQSESELQKALDESKTKRMDKGKAKVAEPYKAVDVEEVE</sequence>
<dbReference type="PaxDb" id="4097-A0A1S3XZP4"/>
<name>A0A1S3XZP4_TOBAC</name>
<feature type="compositionally biased region" description="Basic and acidic residues" evidence="1">
    <location>
        <begin position="84"/>
        <end position="93"/>
    </location>
</feature>
<feature type="compositionally biased region" description="Basic and acidic residues" evidence="1">
    <location>
        <begin position="127"/>
        <end position="143"/>
    </location>
</feature>
<proteinExistence type="predicted"/>
<evidence type="ECO:0000313" key="2">
    <source>
        <dbReference type="RefSeq" id="XP_016445421.1"/>
    </source>
</evidence>
<dbReference type="OrthoDB" id="1243208at2759"/>
<reference evidence="2" key="1">
    <citation type="submission" date="2025-08" db="UniProtKB">
        <authorList>
            <consortium name="RefSeq"/>
        </authorList>
    </citation>
    <scope>IDENTIFICATION</scope>
</reference>
<feature type="region of interest" description="Disordered" evidence="1">
    <location>
        <begin position="60"/>
        <end position="99"/>
    </location>
</feature>
<evidence type="ECO:0000256" key="1">
    <source>
        <dbReference type="SAM" id="MobiDB-lite"/>
    </source>
</evidence>
<organism evidence="2">
    <name type="scientific">Nicotiana tabacum</name>
    <name type="common">Common tobacco</name>
    <dbReference type="NCBI Taxonomy" id="4097"/>
    <lineage>
        <taxon>Eukaryota</taxon>
        <taxon>Viridiplantae</taxon>
        <taxon>Streptophyta</taxon>
        <taxon>Embryophyta</taxon>
        <taxon>Tracheophyta</taxon>
        <taxon>Spermatophyta</taxon>
        <taxon>Magnoliopsida</taxon>
        <taxon>eudicotyledons</taxon>
        <taxon>Gunneridae</taxon>
        <taxon>Pentapetalae</taxon>
        <taxon>asterids</taxon>
        <taxon>lamiids</taxon>
        <taxon>Solanales</taxon>
        <taxon>Solanaceae</taxon>
        <taxon>Nicotianoideae</taxon>
        <taxon>Nicotianeae</taxon>
        <taxon>Nicotiana</taxon>
    </lineage>
</organism>
<dbReference type="AlphaFoldDB" id="A0A1S3XZP4"/>
<protein>
    <submittedName>
        <fullName evidence="2">Uncharacterized protein</fullName>
    </submittedName>
</protein>
<feature type="region of interest" description="Disordered" evidence="1">
    <location>
        <begin position="127"/>
        <end position="190"/>
    </location>
</feature>
<dbReference type="RefSeq" id="XP_016445421.1">
    <property type="nucleotide sequence ID" value="XM_016589935.1"/>
</dbReference>
<gene>
    <name evidence="2" type="primary">LOC107770610</name>
</gene>
<dbReference type="KEGG" id="nta:107770610"/>
<feature type="region of interest" description="Disordered" evidence="1">
    <location>
        <begin position="1"/>
        <end position="40"/>
    </location>
</feature>
<feature type="compositionally biased region" description="Basic and acidic residues" evidence="1">
    <location>
        <begin position="273"/>
        <end position="296"/>
    </location>
</feature>
<accession>A0A1S3XZP4</accession>
<feature type="compositionally biased region" description="Polar residues" evidence="1">
    <location>
        <begin position="1"/>
        <end position="13"/>
    </location>
</feature>
<feature type="region of interest" description="Disordered" evidence="1">
    <location>
        <begin position="222"/>
        <end position="296"/>
    </location>
</feature>